<dbReference type="GO" id="GO:0016787">
    <property type="term" value="F:hydrolase activity"/>
    <property type="evidence" value="ECO:0007669"/>
    <property type="project" value="UniProtKB-KW"/>
</dbReference>
<keyword evidence="15" id="KW-1185">Reference proteome</keyword>
<feature type="domain" description="DNA2/NAM7 helicase helicase" evidence="11">
    <location>
        <begin position="841"/>
        <end position="914"/>
    </location>
</feature>
<evidence type="ECO:0000256" key="4">
    <source>
        <dbReference type="ARBA" id="ARBA00022490"/>
    </source>
</evidence>
<evidence type="ECO:0000313" key="15">
    <source>
        <dbReference type="Proteomes" id="UP000192223"/>
    </source>
</evidence>
<evidence type="ECO:0000256" key="2">
    <source>
        <dbReference type="ARBA" id="ARBA00005601"/>
    </source>
</evidence>
<evidence type="ECO:0000313" key="16">
    <source>
        <dbReference type="RefSeq" id="XP_018336119.1"/>
    </source>
</evidence>
<keyword evidence="6" id="KW-0378">Hydrolase</keyword>
<evidence type="ECO:0000256" key="10">
    <source>
        <dbReference type="ARBA" id="ARBA00047984"/>
    </source>
</evidence>
<keyword evidence="7 16" id="KW-0347">Helicase</keyword>
<dbReference type="EC" id="3.6.4.13" evidence="3"/>
<evidence type="ECO:0000259" key="13">
    <source>
        <dbReference type="Pfam" id="PF21634"/>
    </source>
</evidence>
<name>A0A1W4XJG3_AGRPL</name>
<evidence type="ECO:0000256" key="9">
    <source>
        <dbReference type="ARBA" id="ARBA00023158"/>
    </source>
</evidence>
<gene>
    <name evidence="16" type="primary">LOC108744712</name>
</gene>
<dbReference type="InterPro" id="IPR049080">
    <property type="entry name" value="MOV-10-like_beta-barrel"/>
</dbReference>
<feature type="domain" description="Helicase MOV-10 helical" evidence="14">
    <location>
        <begin position="429"/>
        <end position="487"/>
    </location>
</feature>
<keyword evidence="8" id="KW-0067">ATP-binding</keyword>
<dbReference type="STRING" id="224129.A0A1W4XJG3"/>
<keyword evidence="9" id="KW-0943">RNA-mediated gene silencing</keyword>
<dbReference type="GO" id="GO:0005524">
    <property type="term" value="F:ATP binding"/>
    <property type="evidence" value="ECO:0007669"/>
    <property type="project" value="UniProtKB-KW"/>
</dbReference>
<proteinExistence type="inferred from homology"/>
<evidence type="ECO:0000256" key="1">
    <source>
        <dbReference type="ARBA" id="ARBA00004496"/>
    </source>
</evidence>
<dbReference type="Pfam" id="PF21634">
    <property type="entry name" value="MOV-10_beta-barrel"/>
    <property type="match status" value="1"/>
</dbReference>
<dbReference type="InterPro" id="IPR049079">
    <property type="entry name" value="Mov-10_helical"/>
</dbReference>
<comment type="catalytic activity">
    <reaction evidence="10">
        <text>ATP + H2O = ADP + phosphate + H(+)</text>
        <dbReference type="Rhea" id="RHEA:13065"/>
        <dbReference type="ChEBI" id="CHEBI:15377"/>
        <dbReference type="ChEBI" id="CHEBI:15378"/>
        <dbReference type="ChEBI" id="CHEBI:30616"/>
        <dbReference type="ChEBI" id="CHEBI:43474"/>
        <dbReference type="ChEBI" id="CHEBI:456216"/>
        <dbReference type="EC" id="3.6.4.13"/>
    </reaction>
</comment>
<keyword evidence="4" id="KW-0963">Cytoplasm</keyword>
<evidence type="ECO:0000256" key="6">
    <source>
        <dbReference type="ARBA" id="ARBA00022801"/>
    </source>
</evidence>
<dbReference type="Pfam" id="PF13086">
    <property type="entry name" value="AAA_11"/>
    <property type="match status" value="2"/>
</dbReference>
<dbReference type="OrthoDB" id="6513042at2759"/>
<dbReference type="Pfam" id="PF13087">
    <property type="entry name" value="AAA_12"/>
    <property type="match status" value="1"/>
</dbReference>
<dbReference type="InterPro" id="IPR041677">
    <property type="entry name" value="DNA2/NAM7_AAA_11"/>
</dbReference>
<dbReference type="CDD" id="cd18808">
    <property type="entry name" value="SF1_C_Upf1"/>
    <property type="match status" value="1"/>
</dbReference>
<dbReference type="CDD" id="cd18078">
    <property type="entry name" value="DEXXQc_Mov10L1"/>
    <property type="match status" value="1"/>
</dbReference>
<evidence type="ECO:0000259" key="14">
    <source>
        <dbReference type="Pfam" id="PF21635"/>
    </source>
</evidence>
<comment type="subcellular location">
    <subcellularLocation>
        <location evidence="1">Cytoplasm</location>
    </subcellularLocation>
</comment>
<evidence type="ECO:0000259" key="11">
    <source>
        <dbReference type="Pfam" id="PF13086"/>
    </source>
</evidence>
<dbReference type="Pfam" id="PF21635">
    <property type="entry name" value="Mov-10_helical"/>
    <property type="match status" value="1"/>
</dbReference>
<protein>
    <recommendedName>
        <fullName evidence="3">RNA helicase</fullName>
        <ecNumber evidence="3">3.6.4.13</ecNumber>
    </recommendedName>
</protein>
<sequence>MFRTVLSYFWKDNSSEFSVDNAYKLLEKSCENDVKKEDDICEETEQEYSTYHKTGVVTSAKKNTFIIDNTYRFECDVINLKVGMKVSFVAYFAEGKTHVSHVKVLDDDWNLEVDEENRSWCTRSLITKVVKRENRKIHISPGDFIINLNKVHSEFVPIVGDWIDLQVKVEVEWQVADLFGKILEVEAIRPLRPRVLQGVIKKWDQNKGMGVIDNKIFFNSESLVGGYTPLVNDKVITEAIESEQGMYIWRSLKIIPQTNKQHVNDFFYKLCDSEYETDVEGVNISDDIYLNVSENNKTYNFVFEITNNTKDLLILLNAYFSNKSSPFKISTTFNEKGLEISAGQSLKIECECFVVCTASNLILFDFEKFKIGRQVTINYETNKQPYDKAKHVHGNNLLLQARMFTNRKSKDLIPGQKVVQTPRFISARLPEYPVPEKLFNIILKHNSFNDNPQLSQELTSTKPCLTASLTLSIYEDKFHTLLHLEEIYNLIAIRTYDQDAACFIRNGEYLMLEIENLSERRPSIIVGDRIIAKDSYKNDAVSYEGYVHKVGAKHIYIKFAPMFHDSYGGEDYSVKVVSSRTTFRRLHQAVGLVVRNLGSTILLPTKVVEKAPQLNFTYDEYYNILHTTHKKLKNRSLSDATNCGSLERKKDNKEDENTIPNQGSKLLLNINTEDNFHNENKKWRNNNYSTTKTPISTNNRRFKLEWYDKSLNYYQKEAVRNVLVGTARPLPYVIFGPPGTGKTVTLIEIILQILRMIPHSRLLVAAPSNSAADLLATRLVDSGVLKPGDLVRLVAFKYVLENSVPPKLVPYSATIDYSKEGSRECSINMRDDGIVLGCNSAVIGRHRVTVGTCSTLGSLFSSGFSKGHFTHIIVDEAGQASEPDIMIPLAFLDIHSGQAILAGDHMQLGPVILSNIAQSHGLGESYLERLINRFPYSRDITGFPDSNGYDPRLVTKLIYNYRSLPDLLKLSNRLFYNDELKSTILSKDSEEAQLLNKIKEILPERQSDVPPCFIFHGVLGENYQTADSPSWFNPNEASQIFYYINELYRLGISADNIGIITPYIKQVRQIRSLLDDAEFERPKIGSVEEFQGREFPIIILSLVRSNENLVSNDLKYGIGFLSNPKRMNVALTRAQALIIVIGNPYTVATDYYWREVIKFCIQNDSYTGCKVYPELFE</sequence>
<feature type="domain" description="DNA2/NAM7 helicase-like C-terminal" evidence="12">
    <location>
        <begin position="951"/>
        <end position="1143"/>
    </location>
</feature>
<evidence type="ECO:0000256" key="7">
    <source>
        <dbReference type="ARBA" id="ARBA00022806"/>
    </source>
</evidence>
<dbReference type="GO" id="GO:0005737">
    <property type="term" value="C:cytoplasm"/>
    <property type="evidence" value="ECO:0007669"/>
    <property type="project" value="UniProtKB-SubCell"/>
</dbReference>
<dbReference type="RefSeq" id="XP_018336119.1">
    <property type="nucleotide sequence ID" value="XM_018480617.2"/>
</dbReference>
<evidence type="ECO:0000256" key="8">
    <source>
        <dbReference type="ARBA" id="ARBA00022840"/>
    </source>
</evidence>
<dbReference type="PANTHER" id="PTHR45418:SF1">
    <property type="entry name" value="CANCER_TESTIS ANTIGEN 55"/>
    <property type="match status" value="1"/>
</dbReference>
<dbReference type="InterPro" id="IPR041679">
    <property type="entry name" value="DNA2/NAM7-like_C"/>
</dbReference>
<dbReference type="GeneID" id="108744712"/>
<reference evidence="16" key="1">
    <citation type="submission" date="2025-08" db="UniProtKB">
        <authorList>
            <consortium name="RefSeq"/>
        </authorList>
    </citation>
    <scope>IDENTIFICATION</scope>
    <source>
        <tissue evidence="16">Entire body</tissue>
    </source>
</reference>
<evidence type="ECO:0000256" key="5">
    <source>
        <dbReference type="ARBA" id="ARBA00022741"/>
    </source>
</evidence>
<feature type="domain" description="DNA2/NAM7 helicase helicase" evidence="11">
    <location>
        <begin position="711"/>
        <end position="801"/>
    </location>
</feature>
<dbReference type="AlphaFoldDB" id="A0A1W4XJG3"/>
<evidence type="ECO:0000259" key="12">
    <source>
        <dbReference type="Pfam" id="PF13087"/>
    </source>
</evidence>
<keyword evidence="5" id="KW-0547">Nucleotide-binding</keyword>
<dbReference type="GO" id="GO:0031047">
    <property type="term" value="P:regulatory ncRNA-mediated gene silencing"/>
    <property type="evidence" value="ECO:0007669"/>
    <property type="project" value="UniProtKB-KW"/>
</dbReference>
<evidence type="ECO:0000256" key="3">
    <source>
        <dbReference type="ARBA" id="ARBA00012552"/>
    </source>
</evidence>
<dbReference type="FunCoup" id="A0A1W4XJG3">
    <property type="interactions" value="223"/>
</dbReference>
<dbReference type="InParanoid" id="A0A1W4XJG3"/>
<feature type="domain" description="Helicase MOV-10-like beta-barrel" evidence="13">
    <location>
        <begin position="496"/>
        <end position="568"/>
    </location>
</feature>
<dbReference type="Proteomes" id="UP000192223">
    <property type="component" value="Unplaced"/>
</dbReference>
<accession>A0A1W4XJG3</accession>
<dbReference type="SUPFAM" id="SSF52540">
    <property type="entry name" value="P-loop containing nucleoside triphosphate hydrolases"/>
    <property type="match status" value="1"/>
</dbReference>
<dbReference type="KEGG" id="apln:108744712"/>
<comment type="similarity">
    <text evidence="2">Belongs to the DNA2/NAM7 helicase family. SDE3 subfamily.</text>
</comment>
<dbReference type="Gene3D" id="3.40.50.300">
    <property type="entry name" value="P-loop containing nucleotide triphosphate hydrolases"/>
    <property type="match status" value="2"/>
</dbReference>
<dbReference type="PANTHER" id="PTHR45418">
    <property type="entry name" value="CANCER/TESTIS ANTIGEN 55"/>
    <property type="match status" value="1"/>
</dbReference>
<organism evidence="15 16">
    <name type="scientific">Agrilus planipennis</name>
    <name type="common">Emerald ash borer</name>
    <name type="synonym">Agrilus marcopoli</name>
    <dbReference type="NCBI Taxonomy" id="224129"/>
    <lineage>
        <taxon>Eukaryota</taxon>
        <taxon>Metazoa</taxon>
        <taxon>Ecdysozoa</taxon>
        <taxon>Arthropoda</taxon>
        <taxon>Hexapoda</taxon>
        <taxon>Insecta</taxon>
        <taxon>Pterygota</taxon>
        <taxon>Neoptera</taxon>
        <taxon>Endopterygota</taxon>
        <taxon>Coleoptera</taxon>
        <taxon>Polyphaga</taxon>
        <taxon>Elateriformia</taxon>
        <taxon>Buprestoidea</taxon>
        <taxon>Buprestidae</taxon>
        <taxon>Agrilinae</taxon>
        <taxon>Agrilus</taxon>
    </lineage>
</organism>
<dbReference type="GO" id="GO:0003724">
    <property type="term" value="F:RNA helicase activity"/>
    <property type="evidence" value="ECO:0007669"/>
    <property type="project" value="UniProtKB-EC"/>
</dbReference>
<dbReference type="InterPro" id="IPR047187">
    <property type="entry name" value="SF1_C_Upf1"/>
</dbReference>
<dbReference type="InterPro" id="IPR027417">
    <property type="entry name" value="P-loop_NTPase"/>
</dbReference>